<protein>
    <recommendedName>
        <fullName evidence="3">Lipoprotein</fullName>
    </recommendedName>
</protein>
<dbReference type="EMBL" id="CP159925">
    <property type="protein sequence ID" value="XCO75902.1"/>
    <property type="molecule type" value="Genomic_DNA"/>
</dbReference>
<evidence type="ECO:0000313" key="2">
    <source>
        <dbReference type="EMBL" id="XCO75902.1"/>
    </source>
</evidence>
<keyword evidence="1" id="KW-0732">Signal</keyword>
<dbReference type="AlphaFoldDB" id="A0AAU8MYL4"/>
<evidence type="ECO:0008006" key="3">
    <source>
        <dbReference type="Google" id="ProtNLM"/>
    </source>
</evidence>
<reference evidence="2" key="1">
    <citation type="submission" date="2024-06" db="EMBL/GenBank/DDBJ databases">
        <authorList>
            <person name="Li S."/>
        </authorList>
    </citation>
    <scope>NUCLEOTIDE SEQUENCE</scope>
    <source>
        <strain evidence="2">SR10</strain>
    </source>
</reference>
<feature type="chain" id="PRO_5043784318" description="Lipoprotein" evidence="1">
    <location>
        <begin position="22"/>
        <end position="131"/>
    </location>
</feature>
<name>A0AAU8MYL4_9GAMM</name>
<sequence length="131" mass="14830">MNKFAYVTAAGLLGVCLVASAAKPEPKAARYPKELIGIWQGDGPTCELPGNLDSDTRMDIRPDKLLDYEQWNLPLSVVQVSTRPKAWRIKSRLYIDGDFIEVYELFALTGHKDRTLTVVDESRVARYVRCR</sequence>
<organism evidence="2">
    <name type="scientific">Lysobacter firmicutimachus</name>
    <dbReference type="NCBI Taxonomy" id="1792846"/>
    <lineage>
        <taxon>Bacteria</taxon>
        <taxon>Pseudomonadati</taxon>
        <taxon>Pseudomonadota</taxon>
        <taxon>Gammaproteobacteria</taxon>
        <taxon>Lysobacterales</taxon>
        <taxon>Lysobacteraceae</taxon>
        <taxon>Lysobacter</taxon>
    </lineage>
</organism>
<accession>A0AAU8MYL4</accession>
<dbReference type="RefSeq" id="WP_363799184.1">
    <property type="nucleotide sequence ID" value="NZ_CP159925.1"/>
</dbReference>
<evidence type="ECO:0000256" key="1">
    <source>
        <dbReference type="SAM" id="SignalP"/>
    </source>
</evidence>
<proteinExistence type="predicted"/>
<gene>
    <name evidence="2" type="ORF">ABU614_03655</name>
</gene>
<feature type="signal peptide" evidence="1">
    <location>
        <begin position="1"/>
        <end position="21"/>
    </location>
</feature>